<evidence type="ECO:0000259" key="10">
    <source>
        <dbReference type="PROSITE" id="PS51675"/>
    </source>
</evidence>
<organism evidence="11 12">
    <name type="scientific">Ranatra chinensis</name>
    <dbReference type="NCBI Taxonomy" id="642074"/>
    <lineage>
        <taxon>Eukaryota</taxon>
        <taxon>Metazoa</taxon>
        <taxon>Ecdysozoa</taxon>
        <taxon>Arthropoda</taxon>
        <taxon>Hexapoda</taxon>
        <taxon>Insecta</taxon>
        <taxon>Pterygota</taxon>
        <taxon>Neoptera</taxon>
        <taxon>Paraneoptera</taxon>
        <taxon>Hemiptera</taxon>
        <taxon>Heteroptera</taxon>
        <taxon>Panheteroptera</taxon>
        <taxon>Nepomorpha</taxon>
        <taxon>Nepidae</taxon>
        <taxon>Ranatrinae</taxon>
        <taxon>Ranatra</taxon>
    </lineage>
</organism>
<name>A0ABD0YQ47_9HEMI</name>
<evidence type="ECO:0000256" key="1">
    <source>
        <dbReference type="ARBA" id="ARBA00004173"/>
    </source>
</evidence>
<dbReference type="PANTHER" id="PTHR13563:SF5">
    <property type="entry name" value="TRNA METHYLTRANSFERASE 10 HOMOLOG C"/>
    <property type="match status" value="1"/>
</dbReference>
<dbReference type="InterPro" id="IPR025812">
    <property type="entry name" value="Trm10_C_MTase_dom"/>
</dbReference>
<dbReference type="GO" id="GO:0005739">
    <property type="term" value="C:mitochondrion"/>
    <property type="evidence" value="ECO:0007669"/>
    <property type="project" value="UniProtKB-SubCell"/>
</dbReference>
<keyword evidence="2" id="KW-0489">Methyltransferase</keyword>
<feature type="domain" description="SAM-dependent MTase TRM10-type" evidence="10">
    <location>
        <begin position="109"/>
        <end position="304"/>
    </location>
</feature>
<dbReference type="InterPro" id="IPR028564">
    <property type="entry name" value="MT_TRM10-typ"/>
</dbReference>
<dbReference type="Proteomes" id="UP001558652">
    <property type="component" value="Unassembled WGS sequence"/>
</dbReference>
<evidence type="ECO:0000256" key="2">
    <source>
        <dbReference type="ARBA" id="ARBA00022603"/>
    </source>
</evidence>
<dbReference type="PROSITE" id="PS51675">
    <property type="entry name" value="SAM_MT_TRM10"/>
    <property type="match status" value="1"/>
</dbReference>
<evidence type="ECO:0000256" key="6">
    <source>
        <dbReference type="ARBA" id="ARBA00022946"/>
    </source>
</evidence>
<reference evidence="11 12" key="1">
    <citation type="submission" date="2024-07" db="EMBL/GenBank/DDBJ databases">
        <title>Chromosome-level genome assembly of the water stick insect Ranatra chinensis (Heteroptera: Nepidae).</title>
        <authorList>
            <person name="Liu X."/>
        </authorList>
    </citation>
    <scope>NUCLEOTIDE SEQUENCE [LARGE SCALE GENOMIC DNA]</scope>
    <source>
        <strain evidence="11">Cailab_2021Rc</strain>
        <tissue evidence="11">Muscle</tissue>
    </source>
</reference>
<evidence type="ECO:0000256" key="3">
    <source>
        <dbReference type="ARBA" id="ARBA00022679"/>
    </source>
</evidence>
<dbReference type="PANTHER" id="PTHR13563">
    <property type="entry name" value="TRNA (GUANINE-9-) METHYLTRANSFERASE"/>
    <property type="match status" value="1"/>
</dbReference>
<keyword evidence="3" id="KW-0808">Transferase</keyword>
<proteinExistence type="predicted"/>
<dbReference type="GO" id="GO:0008033">
    <property type="term" value="P:tRNA processing"/>
    <property type="evidence" value="ECO:0007669"/>
    <property type="project" value="UniProtKB-KW"/>
</dbReference>
<evidence type="ECO:0000256" key="8">
    <source>
        <dbReference type="ARBA" id="ARBA00023128"/>
    </source>
</evidence>
<dbReference type="EMBL" id="JBFDAA010000004">
    <property type="protein sequence ID" value="KAL1138108.1"/>
    <property type="molecule type" value="Genomic_DNA"/>
</dbReference>
<accession>A0ABD0YQ47</accession>
<keyword evidence="12" id="KW-1185">Reference proteome</keyword>
<evidence type="ECO:0000256" key="9">
    <source>
        <dbReference type="ARBA" id="ARBA00029803"/>
    </source>
</evidence>
<dbReference type="GO" id="GO:0008168">
    <property type="term" value="F:methyltransferase activity"/>
    <property type="evidence" value="ECO:0007669"/>
    <property type="project" value="UniProtKB-KW"/>
</dbReference>
<sequence length="328" mass="38440">MKKLKVIALEVEVLRQEGHRVPSSMAADRWRDLLMLETKSQRMRLLAFWWTNEKKREADKRKKQERKKKREEELAMIKEGETDDGHIKYGFGGSTIFIRVYDSKIDAMHNSKLVRAMQFGQDLVVDCSYTSHMTIKEASNCAKQMMMMFAENRIHDDPFNMHFCSAVRDDNVMSRLFKFIPTMYDASFPMNITPKSHLDLFPKERLVYLTPHCREELRTYSHHDVYIIGAMVDKANNEPLSLAKAKSQGLRMAKLPLDRYLAWGMGSKSLTLNQVLAILLDMKSNGGDWEAALRKNVPQRKVVTKEQAEREISARIRQERRRQQRLYY</sequence>
<dbReference type="Gene3D" id="3.40.1280.30">
    <property type="match status" value="1"/>
</dbReference>
<protein>
    <recommendedName>
        <fullName evidence="9">RNA (guanine-9-)-methyltransferase domain-containing protein 1</fullName>
    </recommendedName>
</protein>
<dbReference type="CDD" id="cd18102">
    <property type="entry name" value="Trm10_MRRP1"/>
    <property type="match status" value="1"/>
</dbReference>
<comment type="caution">
    <text evidence="11">The sequence shown here is derived from an EMBL/GenBank/DDBJ whole genome shotgun (WGS) entry which is preliminary data.</text>
</comment>
<dbReference type="InterPro" id="IPR007356">
    <property type="entry name" value="tRNA_m1G_MeTrfase_euk"/>
</dbReference>
<evidence type="ECO:0000313" key="11">
    <source>
        <dbReference type="EMBL" id="KAL1138108.1"/>
    </source>
</evidence>
<evidence type="ECO:0000313" key="12">
    <source>
        <dbReference type="Proteomes" id="UP001558652"/>
    </source>
</evidence>
<evidence type="ECO:0000256" key="7">
    <source>
        <dbReference type="ARBA" id="ARBA00023054"/>
    </source>
</evidence>
<evidence type="ECO:0000256" key="5">
    <source>
        <dbReference type="ARBA" id="ARBA00022694"/>
    </source>
</evidence>
<gene>
    <name evidence="11" type="ORF">AAG570_009800</name>
</gene>
<keyword evidence="8" id="KW-0496">Mitochondrion</keyword>
<dbReference type="FunFam" id="3.40.1280.30:FF:000003">
    <property type="entry name" value="tRNA methyltransferase 10C, mitochondrial RNase P subunit"/>
    <property type="match status" value="1"/>
</dbReference>
<dbReference type="GO" id="GO:0032259">
    <property type="term" value="P:methylation"/>
    <property type="evidence" value="ECO:0007669"/>
    <property type="project" value="UniProtKB-KW"/>
</dbReference>
<keyword evidence="7" id="KW-0175">Coiled coil</keyword>
<keyword evidence="4" id="KW-0949">S-adenosyl-L-methionine</keyword>
<evidence type="ECO:0000256" key="4">
    <source>
        <dbReference type="ARBA" id="ARBA00022691"/>
    </source>
</evidence>
<dbReference type="AlphaFoldDB" id="A0ABD0YQ47"/>
<dbReference type="InterPro" id="IPR038459">
    <property type="entry name" value="MT_TRM10-typ_sf"/>
</dbReference>
<keyword evidence="6" id="KW-0809">Transit peptide</keyword>
<comment type="subcellular location">
    <subcellularLocation>
        <location evidence="1">Mitochondrion</location>
    </subcellularLocation>
</comment>
<keyword evidence="5" id="KW-0819">tRNA processing</keyword>